<dbReference type="InterPro" id="IPR007318">
    <property type="entry name" value="Phopholipid_MeTrfase"/>
</dbReference>
<keyword evidence="4 5" id="KW-0472">Membrane</keyword>
<name>D8JSN2_HYPDA</name>
<dbReference type="KEGG" id="hdn:Hden_2530"/>
<keyword evidence="3 5" id="KW-1133">Transmembrane helix</keyword>
<evidence type="ECO:0000256" key="5">
    <source>
        <dbReference type="SAM" id="Phobius"/>
    </source>
</evidence>
<feature type="transmembrane region" description="Helical" evidence="5">
    <location>
        <begin position="96"/>
        <end position="116"/>
    </location>
</feature>
<evidence type="ECO:0000313" key="7">
    <source>
        <dbReference type="Proteomes" id="UP000002033"/>
    </source>
</evidence>
<dbReference type="Pfam" id="PF04191">
    <property type="entry name" value="PEMT"/>
    <property type="match status" value="1"/>
</dbReference>
<proteinExistence type="predicted"/>
<organism evidence="6 7">
    <name type="scientific">Hyphomicrobium denitrificans (strain ATCC 51888 / DSM 1869 / NCIMB 11706 / TK 0415)</name>
    <dbReference type="NCBI Taxonomy" id="582899"/>
    <lineage>
        <taxon>Bacteria</taxon>
        <taxon>Pseudomonadati</taxon>
        <taxon>Pseudomonadota</taxon>
        <taxon>Alphaproteobacteria</taxon>
        <taxon>Hyphomicrobiales</taxon>
        <taxon>Hyphomicrobiaceae</taxon>
        <taxon>Hyphomicrobium</taxon>
    </lineage>
</organism>
<evidence type="ECO:0000256" key="4">
    <source>
        <dbReference type="ARBA" id="ARBA00023136"/>
    </source>
</evidence>
<keyword evidence="7" id="KW-1185">Reference proteome</keyword>
<evidence type="ECO:0000256" key="3">
    <source>
        <dbReference type="ARBA" id="ARBA00022989"/>
    </source>
</evidence>
<keyword evidence="2 5" id="KW-0812">Transmembrane</keyword>
<evidence type="ECO:0000256" key="1">
    <source>
        <dbReference type="ARBA" id="ARBA00004127"/>
    </source>
</evidence>
<dbReference type="AlphaFoldDB" id="D8JSN2"/>
<dbReference type="Proteomes" id="UP000002033">
    <property type="component" value="Chromosome"/>
</dbReference>
<comment type="subcellular location">
    <subcellularLocation>
        <location evidence="1">Endomembrane system</location>
        <topology evidence="1">Multi-pass membrane protein</topology>
    </subcellularLocation>
</comment>
<dbReference type="HOGENOM" id="CLU_065200_2_0_5"/>
<evidence type="ECO:0000313" key="6">
    <source>
        <dbReference type="EMBL" id="ADJ24326.1"/>
    </source>
</evidence>
<gene>
    <name evidence="6" type="ordered locus">Hden_2530</name>
</gene>
<protein>
    <submittedName>
        <fullName evidence="6">CzcN domain-containing protein</fullName>
    </submittedName>
</protein>
<accession>D8JSN2</accession>
<feature type="transmembrane region" description="Helical" evidence="5">
    <location>
        <begin position="61"/>
        <end position="84"/>
    </location>
</feature>
<evidence type="ECO:0000256" key="2">
    <source>
        <dbReference type="ARBA" id="ARBA00022692"/>
    </source>
</evidence>
<feature type="transmembrane region" description="Helical" evidence="5">
    <location>
        <begin position="18"/>
        <end position="41"/>
    </location>
</feature>
<dbReference type="EMBL" id="CP002083">
    <property type="protein sequence ID" value="ADJ24326.1"/>
    <property type="molecule type" value="Genomic_DNA"/>
</dbReference>
<reference evidence="7" key="1">
    <citation type="journal article" date="2011" name="J. Bacteriol.">
        <title>Genome sequences of eight morphologically diverse alphaproteobacteria.</title>
        <authorList>
            <consortium name="US DOE Joint Genome Institute"/>
            <person name="Brown P.J."/>
            <person name="Kysela D.T."/>
            <person name="Buechlein A."/>
            <person name="Hemmerich C."/>
            <person name="Brun Y.V."/>
        </authorList>
    </citation>
    <scope>NUCLEOTIDE SEQUENCE [LARGE SCALE GENOMIC DNA]</scope>
    <source>
        <strain evidence="7">ATCC 51888 / DSM 1869 / NCIB 11706 / TK 0415</strain>
    </source>
</reference>
<sequence>MGEPFSTKFPRSMLLNNYLAVAGGIAAFLLIAGLIAGIAAPNDQSAWRIWPAPPAGSLKSFTFWALFRTLNVVVLVLCIERLLALAAVAPTAILRLALLVISIVAFAAYLYALWVLGRDATYCRASGLNTEGFYRWTRNPQYATAIVAFGALGLAAWSPEATALAATLVLVYALMAVAEEPWLEARYGRAYAEYRAEVPRFFNFRHAVVELAALAARKPQPLAGQRRNGR</sequence>
<dbReference type="GO" id="GO:0012505">
    <property type="term" value="C:endomembrane system"/>
    <property type="evidence" value="ECO:0007669"/>
    <property type="project" value="UniProtKB-SubCell"/>
</dbReference>
<dbReference type="eggNOG" id="COG2020">
    <property type="taxonomic scope" value="Bacteria"/>
</dbReference>
<dbReference type="Gene3D" id="1.20.120.1630">
    <property type="match status" value="1"/>
</dbReference>
<dbReference type="STRING" id="582899.Hden_2530"/>